<dbReference type="InterPro" id="IPR036390">
    <property type="entry name" value="WH_DNA-bd_sf"/>
</dbReference>
<dbReference type="InterPro" id="IPR052526">
    <property type="entry name" value="HTH-type_Bedaq_tolerance"/>
</dbReference>
<dbReference type="Proteomes" id="UP000076218">
    <property type="component" value="Unassembled WGS sequence"/>
</dbReference>
<proteinExistence type="predicted"/>
<dbReference type="InterPro" id="IPR000835">
    <property type="entry name" value="HTH_MarR-typ"/>
</dbReference>
<dbReference type="AlphaFoldDB" id="A0A154V3Y5"/>
<evidence type="ECO:0000313" key="2">
    <source>
        <dbReference type="EMBL" id="KZC96093.1"/>
    </source>
</evidence>
<gene>
    <name evidence="2" type="ORF">AWH51_04730</name>
</gene>
<name>A0A154V3Y5_9MICO</name>
<dbReference type="Gene3D" id="1.10.10.10">
    <property type="entry name" value="Winged helix-like DNA-binding domain superfamily/Winged helix DNA-binding domain"/>
    <property type="match status" value="1"/>
</dbReference>
<organism evidence="2 3">
    <name type="scientific">Clavibacter tessellarius</name>
    <dbReference type="NCBI Taxonomy" id="31965"/>
    <lineage>
        <taxon>Bacteria</taxon>
        <taxon>Bacillati</taxon>
        <taxon>Actinomycetota</taxon>
        <taxon>Actinomycetes</taxon>
        <taxon>Micrococcales</taxon>
        <taxon>Microbacteriaceae</taxon>
        <taxon>Clavibacter</taxon>
    </lineage>
</organism>
<sequence length="158" mass="17038">MAAREPAIDVVALSRLARILREIALEASQGGRDLPVTGGELTLIEAVARQPGSTIRQLCETTGLAQSWVSTLARQLADKGVLRLEADPADGRRTLVRLAPETARRALHEEGRRPIGDALTRALPHLDAADAAELERLLTRAHALIAPGRIRDAERAPE</sequence>
<dbReference type="SUPFAM" id="SSF46785">
    <property type="entry name" value="Winged helix' DNA-binding domain"/>
    <property type="match status" value="1"/>
</dbReference>
<dbReference type="RefSeq" id="WP_063070614.1">
    <property type="nucleotide sequence ID" value="NZ_LQXA01000013.1"/>
</dbReference>
<dbReference type="OrthoDB" id="9155413at2"/>
<accession>A0A154V3Y5</accession>
<feature type="domain" description="HTH marR-type" evidence="1">
    <location>
        <begin position="36"/>
        <end position="93"/>
    </location>
</feature>
<protein>
    <recommendedName>
        <fullName evidence="1">HTH marR-type domain-containing protein</fullName>
    </recommendedName>
</protein>
<dbReference type="PANTHER" id="PTHR39515">
    <property type="entry name" value="CONSERVED PROTEIN"/>
    <property type="match status" value="1"/>
</dbReference>
<reference evidence="2 3" key="1">
    <citation type="submission" date="2016-01" db="EMBL/GenBank/DDBJ databases">
        <title>Draft genome sequence of Clavibacter michiganensis subsp. tessellarius DOAB 609.</title>
        <authorList>
            <person name="Tambong J.T."/>
        </authorList>
    </citation>
    <scope>NUCLEOTIDE SEQUENCE [LARGE SCALE GENOMIC DNA]</scope>
    <source>
        <strain evidence="2 3">DOAB 609</strain>
    </source>
</reference>
<dbReference type="InterPro" id="IPR036388">
    <property type="entry name" value="WH-like_DNA-bd_sf"/>
</dbReference>
<dbReference type="Pfam" id="PF12802">
    <property type="entry name" value="MarR_2"/>
    <property type="match status" value="1"/>
</dbReference>
<dbReference type="GO" id="GO:0003700">
    <property type="term" value="F:DNA-binding transcription factor activity"/>
    <property type="evidence" value="ECO:0007669"/>
    <property type="project" value="InterPro"/>
</dbReference>
<evidence type="ECO:0000259" key="1">
    <source>
        <dbReference type="Pfam" id="PF12802"/>
    </source>
</evidence>
<evidence type="ECO:0000313" key="3">
    <source>
        <dbReference type="Proteomes" id="UP000076218"/>
    </source>
</evidence>
<dbReference type="STRING" id="31965.AWH51_04730"/>
<dbReference type="EMBL" id="LQXA01000013">
    <property type="protein sequence ID" value="KZC96093.1"/>
    <property type="molecule type" value="Genomic_DNA"/>
</dbReference>
<dbReference type="PANTHER" id="PTHR39515:SF2">
    <property type="entry name" value="HTH-TYPE TRANSCRIPTIONAL REGULATOR RV0880"/>
    <property type="match status" value="1"/>
</dbReference>
<comment type="caution">
    <text evidence="2">The sequence shown here is derived from an EMBL/GenBank/DDBJ whole genome shotgun (WGS) entry which is preliminary data.</text>
</comment>